<accession>A0A556PTL4</accession>
<sequence length="383" mass="42134">MITINDKTLLLLSSIGAAAFVFLNLIKHKPNRILPGEPYTSFEIFGNIGITILLVWGVFIVFSFVELKHKNKIIFILTTGLIIALFSLLLSNVEALIDGQSSARISFSAGFYVQLFCIYMLFSTYTERIKNHTYIKWIGLLSIVGFFYYFTNTDAFSNLSLVKEYTIKKEQFYDHLRIHALLTFASVITGAFIAIPLGFLAYSRKKLEDKIMVPLSIIETIPTFALFGVLLVPLAGLGSLPFFEQIGVSGIGWAPAYVALTLYTLLPIGRNTLTGFHSVNQNVIEAATGMGMSNRQILQKIELPLAFPVIFTGIRIAFIQTIGGAVLAGLVGGGGMGTFVFLGLGEASPDLILLGVLPIVFFTILLDYILRTIEKIIGGIIYD</sequence>
<evidence type="ECO:0000259" key="7">
    <source>
        <dbReference type="PROSITE" id="PS50928"/>
    </source>
</evidence>
<dbReference type="GO" id="GO:0005886">
    <property type="term" value="C:plasma membrane"/>
    <property type="evidence" value="ECO:0007669"/>
    <property type="project" value="UniProtKB-SubCell"/>
</dbReference>
<dbReference type="InterPro" id="IPR000515">
    <property type="entry name" value="MetI-like"/>
</dbReference>
<dbReference type="SUPFAM" id="SSF161098">
    <property type="entry name" value="MetI-like"/>
    <property type="match status" value="1"/>
</dbReference>
<keyword evidence="5 6" id="KW-0472">Membrane</keyword>
<keyword evidence="2 6" id="KW-0813">Transport</keyword>
<feature type="transmembrane region" description="Helical" evidence="6">
    <location>
        <begin position="351"/>
        <end position="370"/>
    </location>
</feature>
<feature type="transmembrane region" description="Helical" evidence="6">
    <location>
        <begin position="246"/>
        <end position="266"/>
    </location>
</feature>
<dbReference type="EMBL" id="VMHE01000001">
    <property type="protein sequence ID" value="TSJ67718.1"/>
    <property type="molecule type" value="Genomic_DNA"/>
</dbReference>
<feature type="transmembrane region" description="Helical" evidence="6">
    <location>
        <begin position="305"/>
        <end position="331"/>
    </location>
</feature>
<feature type="transmembrane region" description="Helical" evidence="6">
    <location>
        <begin position="105"/>
        <end position="122"/>
    </location>
</feature>
<dbReference type="PROSITE" id="PS50928">
    <property type="entry name" value="ABC_TM1"/>
    <property type="match status" value="1"/>
</dbReference>
<comment type="subcellular location">
    <subcellularLocation>
        <location evidence="6">Cell membrane</location>
        <topology evidence="6">Multi-pass membrane protein</topology>
    </subcellularLocation>
    <subcellularLocation>
        <location evidence="1">Membrane</location>
        <topology evidence="1">Multi-pass membrane protein</topology>
    </subcellularLocation>
</comment>
<evidence type="ECO:0000313" key="8">
    <source>
        <dbReference type="EMBL" id="TSJ67718.1"/>
    </source>
</evidence>
<proteinExistence type="inferred from homology"/>
<evidence type="ECO:0000256" key="6">
    <source>
        <dbReference type="RuleBase" id="RU363032"/>
    </source>
</evidence>
<name>A0A556PTL4_9BACI</name>
<comment type="caution">
    <text evidence="8">The sequence shown here is derived from an EMBL/GenBank/DDBJ whole genome shotgun (WGS) entry which is preliminary data.</text>
</comment>
<dbReference type="RefSeq" id="WP_144087477.1">
    <property type="nucleotide sequence ID" value="NZ_VMHE01000001.1"/>
</dbReference>
<evidence type="ECO:0000256" key="4">
    <source>
        <dbReference type="ARBA" id="ARBA00022989"/>
    </source>
</evidence>
<evidence type="ECO:0000256" key="3">
    <source>
        <dbReference type="ARBA" id="ARBA00022692"/>
    </source>
</evidence>
<dbReference type="PANTHER" id="PTHR30177">
    <property type="entry name" value="GLYCINE BETAINE/L-PROLINE TRANSPORT SYSTEM PERMEASE PROTEIN PROW"/>
    <property type="match status" value="1"/>
</dbReference>
<feature type="transmembrane region" description="Helical" evidence="6">
    <location>
        <begin position="9"/>
        <end position="26"/>
    </location>
</feature>
<protein>
    <submittedName>
        <fullName evidence="8">ABC transporter permease</fullName>
    </submittedName>
</protein>
<dbReference type="CDD" id="cd06261">
    <property type="entry name" value="TM_PBP2"/>
    <property type="match status" value="1"/>
</dbReference>
<dbReference type="PANTHER" id="PTHR30177:SF30">
    <property type="entry name" value="GLYCINE BETAINE UPTAKE SYSTEM PERMEASE PROTEIN YEHY"/>
    <property type="match status" value="1"/>
</dbReference>
<evidence type="ECO:0000256" key="5">
    <source>
        <dbReference type="ARBA" id="ARBA00023136"/>
    </source>
</evidence>
<organism evidence="8 9">
    <name type="scientific">Allobacillus salarius</name>
    <dbReference type="NCBI Taxonomy" id="1955272"/>
    <lineage>
        <taxon>Bacteria</taxon>
        <taxon>Bacillati</taxon>
        <taxon>Bacillota</taxon>
        <taxon>Bacilli</taxon>
        <taxon>Bacillales</taxon>
        <taxon>Bacillaceae</taxon>
        <taxon>Allobacillus</taxon>
    </lineage>
</organism>
<feature type="transmembrane region" description="Helical" evidence="6">
    <location>
        <begin position="134"/>
        <end position="151"/>
    </location>
</feature>
<evidence type="ECO:0000313" key="9">
    <source>
        <dbReference type="Proteomes" id="UP000316425"/>
    </source>
</evidence>
<keyword evidence="9" id="KW-1185">Reference proteome</keyword>
<evidence type="ECO:0000256" key="1">
    <source>
        <dbReference type="ARBA" id="ARBA00004141"/>
    </source>
</evidence>
<feature type="transmembrane region" description="Helical" evidence="6">
    <location>
        <begin position="46"/>
        <end position="67"/>
    </location>
</feature>
<dbReference type="GO" id="GO:0031460">
    <property type="term" value="P:glycine betaine transport"/>
    <property type="evidence" value="ECO:0007669"/>
    <property type="project" value="TreeGrafter"/>
</dbReference>
<dbReference type="Pfam" id="PF00528">
    <property type="entry name" value="BPD_transp_1"/>
    <property type="match status" value="1"/>
</dbReference>
<keyword evidence="3 6" id="KW-0812">Transmembrane</keyword>
<feature type="domain" description="ABC transmembrane type-1" evidence="7">
    <location>
        <begin position="176"/>
        <end position="370"/>
    </location>
</feature>
<reference evidence="8 9" key="1">
    <citation type="submission" date="2019-07" db="EMBL/GenBank/DDBJ databases">
        <title>Allobacillus sp. nov. SKP isolated from shrimp paste of Euphausiacea.</title>
        <authorList>
            <person name="Kanchanasin P."/>
            <person name="Tanasupawat S."/>
            <person name="Shi W."/>
            <person name="Wu L."/>
            <person name="Ma J."/>
        </authorList>
    </citation>
    <scope>NUCLEOTIDE SEQUENCE [LARGE SCALE GENOMIC DNA]</scope>
    <source>
        <strain evidence="8 9">SKP4-8</strain>
    </source>
</reference>
<dbReference type="OrthoDB" id="9801163at2"/>
<dbReference type="InterPro" id="IPR035906">
    <property type="entry name" value="MetI-like_sf"/>
</dbReference>
<dbReference type="GO" id="GO:0055085">
    <property type="term" value="P:transmembrane transport"/>
    <property type="evidence" value="ECO:0007669"/>
    <property type="project" value="InterPro"/>
</dbReference>
<feature type="transmembrane region" description="Helical" evidence="6">
    <location>
        <begin position="178"/>
        <end position="201"/>
    </location>
</feature>
<gene>
    <name evidence="8" type="ORF">FPQ13_01240</name>
</gene>
<feature type="transmembrane region" description="Helical" evidence="6">
    <location>
        <begin position="213"/>
        <end position="234"/>
    </location>
</feature>
<dbReference type="Gene3D" id="1.10.3720.10">
    <property type="entry name" value="MetI-like"/>
    <property type="match status" value="1"/>
</dbReference>
<evidence type="ECO:0000256" key="2">
    <source>
        <dbReference type="ARBA" id="ARBA00022448"/>
    </source>
</evidence>
<feature type="transmembrane region" description="Helical" evidence="6">
    <location>
        <begin position="74"/>
        <end position="93"/>
    </location>
</feature>
<comment type="similarity">
    <text evidence="6">Belongs to the binding-protein-dependent transport system permease family.</text>
</comment>
<dbReference type="InterPro" id="IPR051204">
    <property type="entry name" value="ABC_transp_perm/SBD"/>
</dbReference>
<keyword evidence="4 6" id="KW-1133">Transmembrane helix</keyword>
<dbReference type="AlphaFoldDB" id="A0A556PTL4"/>
<dbReference type="Proteomes" id="UP000316425">
    <property type="component" value="Unassembled WGS sequence"/>
</dbReference>